<keyword evidence="2" id="KW-1185">Reference proteome</keyword>
<dbReference type="Gene3D" id="2.130.10.10">
    <property type="entry name" value="YVTN repeat-like/Quinoprotein amine dehydrogenase"/>
    <property type="match status" value="1"/>
</dbReference>
<name>A0A3A8QCG7_9BACT</name>
<evidence type="ECO:0000313" key="2">
    <source>
        <dbReference type="Proteomes" id="UP000272888"/>
    </source>
</evidence>
<dbReference type="InterPro" id="IPR011044">
    <property type="entry name" value="Quino_amine_DH_bsu"/>
</dbReference>
<accession>A0A3A8QCG7</accession>
<proteinExistence type="predicted"/>
<dbReference type="Proteomes" id="UP000272888">
    <property type="component" value="Unassembled WGS sequence"/>
</dbReference>
<dbReference type="AlphaFoldDB" id="A0A3A8QCG7"/>
<reference evidence="2" key="1">
    <citation type="submission" date="2018-09" db="EMBL/GenBank/DDBJ databases">
        <authorList>
            <person name="Livingstone P.G."/>
            <person name="Whitworth D.E."/>
        </authorList>
    </citation>
    <scope>NUCLEOTIDE SEQUENCE [LARGE SCALE GENOMIC DNA]</scope>
    <source>
        <strain evidence="2">CA051B</strain>
    </source>
</reference>
<dbReference type="EMBL" id="RAWB01000047">
    <property type="protein sequence ID" value="RKH64680.1"/>
    <property type="molecule type" value="Genomic_DNA"/>
</dbReference>
<evidence type="ECO:0000313" key="1">
    <source>
        <dbReference type="EMBL" id="RKH64680.1"/>
    </source>
</evidence>
<evidence type="ECO:0008006" key="3">
    <source>
        <dbReference type="Google" id="ProtNLM"/>
    </source>
</evidence>
<protein>
    <recommendedName>
        <fullName evidence="3">WD40 repeat domain-containing protein</fullName>
    </recommendedName>
</protein>
<gene>
    <name evidence="1" type="ORF">D7V93_07050</name>
</gene>
<dbReference type="RefSeq" id="WP_147451065.1">
    <property type="nucleotide sequence ID" value="NZ_RAWB01000047.1"/>
</dbReference>
<sequence length="456" mass="49275">MVPRVDVLRQEARLLGVDAQQRFLVFTAQTVFGTFAKTLPGGEETRLSDPAEGAFLAEDGSAVLLWSPQDVAKTRVLWLWRPGSDAGIPITTRAQGDIVRDRSLSYVAYAEYDAGAATSAVRVMDAATCTPEACASRTLLQVPGATLGLQAGGAHVLATDATQAWLIDVPSGAVTALGPVAGPPAFSPDGARYVLFSAGGKLQVFDSATRTLQWERPWADEASRKDWVVLSGLLTDAGSLVFNIREPPPPPPRFPTDRDTVTCDATGCRILPGGEGNCWYSPGRTDLLRCLQDRGCSPSYCRYRYTGTYFDARMQLLANVTSGASTRSVHVDPIFNEDLSQQVQMEFGEMSAETLEWLGPGAVRGVEPPGRLQTGLFTFLPGSQRVVFAQQLTRSDGEAEFRLAAWDGAQLTDLLALPGKPGYDVFYSLTVRDSPLSLYVNVAAESPYSNILRIRL</sequence>
<dbReference type="InterPro" id="IPR015943">
    <property type="entry name" value="WD40/YVTN_repeat-like_dom_sf"/>
</dbReference>
<organism evidence="1 2">
    <name type="scientific">Corallococcus llansteffanensis</name>
    <dbReference type="NCBI Taxonomy" id="2316731"/>
    <lineage>
        <taxon>Bacteria</taxon>
        <taxon>Pseudomonadati</taxon>
        <taxon>Myxococcota</taxon>
        <taxon>Myxococcia</taxon>
        <taxon>Myxococcales</taxon>
        <taxon>Cystobacterineae</taxon>
        <taxon>Myxococcaceae</taxon>
        <taxon>Corallococcus</taxon>
    </lineage>
</organism>
<comment type="caution">
    <text evidence="1">The sequence shown here is derived from an EMBL/GenBank/DDBJ whole genome shotgun (WGS) entry which is preliminary data.</text>
</comment>
<dbReference type="SUPFAM" id="SSF50969">
    <property type="entry name" value="YVTN repeat-like/Quinoprotein amine dehydrogenase"/>
    <property type="match status" value="1"/>
</dbReference>